<keyword evidence="2" id="KW-1185">Reference proteome</keyword>
<name>A0ACB8CIP2_DERSI</name>
<evidence type="ECO:0000313" key="1">
    <source>
        <dbReference type="EMBL" id="KAH7942569.1"/>
    </source>
</evidence>
<sequence>MPADNRNKAHHLTTDDVFKVTRYKLRIEMQFAQSGISFEWLVHPRYQLPFRHPVVPEQYLIMWDFHFFDKVHRGFTENETEAHKYMFSRDGALTGAISYYRAFNNDSNQLRKLPYQTINVSTLILWAEKDAFIMSPIAKYNQEWLKTSKVVYYRGAGHWLPRECSTQHCPVDTSLPEEFGPLLTPSYTPIKHSCKWTSSKE</sequence>
<dbReference type="Proteomes" id="UP000821865">
    <property type="component" value="Chromosome 7"/>
</dbReference>
<dbReference type="EMBL" id="CM023476">
    <property type="protein sequence ID" value="KAH7942569.1"/>
    <property type="molecule type" value="Genomic_DNA"/>
</dbReference>
<reference evidence="1" key="1">
    <citation type="submission" date="2020-05" db="EMBL/GenBank/DDBJ databases">
        <title>Large-scale comparative analyses of tick genomes elucidate their genetic diversity and vector capacities.</title>
        <authorList>
            <person name="Jia N."/>
            <person name="Wang J."/>
            <person name="Shi W."/>
            <person name="Du L."/>
            <person name="Sun Y."/>
            <person name="Zhan W."/>
            <person name="Jiang J."/>
            <person name="Wang Q."/>
            <person name="Zhang B."/>
            <person name="Ji P."/>
            <person name="Sakyi L.B."/>
            <person name="Cui X."/>
            <person name="Yuan T."/>
            <person name="Jiang B."/>
            <person name="Yang W."/>
            <person name="Lam T.T.-Y."/>
            <person name="Chang Q."/>
            <person name="Ding S."/>
            <person name="Wang X."/>
            <person name="Zhu J."/>
            <person name="Ruan X."/>
            <person name="Zhao L."/>
            <person name="Wei J."/>
            <person name="Que T."/>
            <person name="Du C."/>
            <person name="Cheng J."/>
            <person name="Dai P."/>
            <person name="Han X."/>
            <person name="Huang E."/>
            <person name="Gao Y."/>
            <person name="Liu J."/>
            <person name="Shao H."/>
            <person name="Ye R."/>
            <person name="Li L."/>
            <person name="Wei W."/>
            <person name="Wang X."/>
            <person name="Wang C."/>
            <person name="Yang T."/>
            <person name="Huo Q."/>
            <person name="Li W."/>
            <person name="Guo W."/>
            <person name="Chen H."/>
            <person name="Zhou L."/>
            <person name="Ni X."/>
            <person name="Tian J."/>
            <person name="Zhou Y."/>
            <person name="Sheng Y."/>
            <person name="Liu T."/>
            <person name="Pan Y."/>
            <person name="Xia L."/>
            <person name="Li J."/>
            <person name="Zhao F."/>
            <person name="Cao W."/>
        </authorList>
    </citation>
    <scope>NUCLEOTIDE SEQUENCE</scope>
    <source>
        <strain evidence="1">Dsil-2018</strain>
    </source>
</reference>
<accession>A0ACB8CIP2</accession>
<gene>
    <name evidence="1" type="ORF">HPB49_025364</name>
</gene>
<comment type="caution">
    <text evidence="1">The sequence shown here is derived from an EMBL/GenBank/DDBJ whole genome shotgun (WGS) entry which is preliminary data.</text>
</comment>
<protein>
    <submittedName>
        <fullName evidence="1">Uncharacterized protein</fullName>
    </submittedName>
</protein>
<proteinExistence type="predicted"/>
<organism evidence="1 2">
    <name type="scientific">Dermacentor silvarum</name>
    <name type="common">Tick</name>
    <dbReference type="NCBI Taxonomy" id="543639"/>
    <lineage>
        <taxon>Eukaryota</taxon>
        <taxon>Metazoa</taxon>
        <taxon>Ecdysozoa</taxon>
        <taxon>Arthropoda</taxon>
        <taxon>Chelicerata</taxon>
        <taxon>Arachnida</taxon>
        <taxon>Acari</taxon>
        <taxon>Parasitiformes</taxon>
        <taxon>Ixodida</taxon>
        <taxon>Ixodoidea</taxon>
        <taxon>Ixodidae</taxon>
        <taxon>Rhipicephalinae</taxon>
        <taxon>Dermacentor</taxon>
    </lineage>
</organism>
<evidence type="ECO:0000313" key="2">
    <source>
        <dbReference type="Proteomes" id="UP000821865"/>
    </source>
</evidence>